<dbReference type="EMBL" id="CP021416">
    <property type="protein sequence ID" value="ARU48064.1"/>
    <property type="molecule type" value="Genomic_DNA"/>
</dbReference>
<dbReference type="SMART" id="SM00862">
    <property type="entry name" value="Trans_reg_C"/>
    <property type="match status" value="1"/>
</dbReference>
<dbReference type="InterPro" id="IPR011006">
    <property type="entry name" value="CheY-like_superfamily"/>
</dbReference>
<name>A0A1Y0HL00_9BACT</name>
<dbReference type="Gene3D" id="3.40.50.2300">
    <property type="match status" value="1"/>
</dbReference>
<evidence type="ECO:0000256" key="1">
    <source>
        <dbReference type="ARBA" id="ARBA00022553"/>
    </source>
</evidence>
<keyword evidence="2" id="KW-0902">Two-component regulatory system</keyword>
<dbReference type="OrthoDB" id="5348699at2"/>
<dbReference type="PANTHER" id="PTHR48111:SF22">
    <property type="entry name" value="REGULATOR OF RPOS"/>
    <property type="match status" value="1"/>
</dbReference>
<dbReference type="KEGG" id="suls:Sdiek1_0897"/>
<dbReference type="Pfam" id="PF00486">
    <property type="entry name" value="Trans_reg_C"/>
    <property type="match status" value="1"/>
</dbReference>
<reference evidence="11" key="1">
    <citation type="submission" date="2017-05" db="EMBL/GenBank/DDBJ databases">
        <title>Dechlorination kinetics govern the competition between two new strains of the genus Sulfurospirillum.</title>
        <authorList>
            <person name="Buttet G.F."/>
            <person name="Murray A.M."/>
            <person name="Goris T."/>
            <person name="Burion M."/>
            <person name="Lin B."/>
            <person name="Rolle M."/>
            <person name="Maillard J."/>
        </authorList>
    </citation>
    <scope>NUCLEOTIDE SEQUENCE [LARGE SCALE GENOMIC DNA]</scope>
    <source>
        <strain evidence="11">SL2-1</strain>
    </source>
</reference>
<evidence type="ECO:0000256" key="2">
    <source>
        <dbReference type="ARBA" id="ARBA00023012"/>
    </source>
</evidence>
<feature type="domain" description="Response regulatory" evidence="8">
    <location>
        <begin position="13"/>
        <end position="127"/>
    </location>
</feature>
<dbReference type="InterPro" id="IPR001867">
    <property type="entry name" value="OmpR/PhoB-type_DNA-bd"/>
</dbReference>
<dbReference type="GO" id="GO:0000976">
    <property type="term" value="F:transcription cis-regulatory region binding"/>
    <property type="evidence" value="ECO:0007669"/>
    <property type="project" value="TreeGrafter"/>
</dbReference>
<dbReference type="SUPFAM" id="SSF46894">
    <property type="entry name" value="C-terminal effector domain of the bipartite response regulators"/>
    <property type="match status" value="1"/>
</dbReference>
<evidence type="ECO:0000256" key="4">
    <source>
        <dbReference type="ARBA" id="ARBA00023125"/>
    </source>
</evidence>
<feature type="modified residue" description="4-aspartylphosphate" evidence="6">
    <location>
        <position position="62"/>
    </location>
</feature>
<dbReference type="PROSITE" id="PS50110">
    <property type="entry name" value="RESPONSE_REGULATORY"/>
    <property type="match status" value="1"/>
</dbReference>
<accession>A0A1Y0HL00</accession>
<evidence type="ECO:0000256" key="5">
    <source>
        <dbReference type="ARBA" id="ARBA00023163"/>
    </source>
</evidence>
<evidence type="ECO:0000313" key="10">
    <source>
        <dbReference type="EMBL" id="ARU48064.1"/>
    </source>
</evidence>
<dbReference type="PANTHER" id="PTHR48111">
    <property type="entry name" value="REGULATOR OF RPOS"/>
    <property type="match status" value="1"/>
</dbReference>
<dbReference type="CDD" id="cd00383">
    <property type="entry name" value="trans_reg_C"/>
    <property type="match status" value="1"/>
</dbReference>
<evidence type="ECO:0000256" key="3">
    <source>
        <dbReference type="ARBA" id="ARBA00023015"/>
    </source>
</evidence>
<dbReference type="InterPro" id="IPR036388">
    <property type="entry name" value="WH-like_DNA-bd_sf"/>
</dbReference>
<dbReference type="AlphaFoldDB" id="A0A1Y0HL00"/>
<dbReference type="CDD" id="cd00156">
    <property type="entry name" value="REC"/>
    <property type="match status" value="1"/>
</dbReference>
<protein>
    <submittedName>
        <fullName evidence="10">Response regulator MprA</fullName>
    </submittedName>
</protein>
<dbReference type="InterPro" id="IPR001789">
    <property type="entry name" value="Sig_transdc_resp-reg_receiver"/>
</dbReference>
<organism evidence="10 11">
    <name type="scientific">Sulfurospirillum diekertiae</name>
    <dbReference type="NCBI Taxonomy" id="1854492"/>
    <lineage>
        <taxon>Bacteria</taxon>
        <taxon>Pseudomonadati</taxon>
        <taxon>Campylobacterota</taxon>
        <taxon>Epsilonproteobacteria</taxon>
        <taxon>Campylobacterales</taxon>
        <taxon>Sulfurospirillaceae</taxon>
        <taxon>Sulfurospirillum</taxon>
    </lineage>
</organism>
<evidence type="ECO:0000259" key="8">
    <source>
        <dbReference type="PROSITE" id="PS50110"/>
    </source>
</evidence>
<dbReference type="GO" id="GO:0000156">
    <property type="term" value="F:phosphorelay response regulator activity"/>
    <property type="evidence" value="ECO:0007669"/>
    <property type="project" value="TreeGrafter"/>
</dbReference>
<evidence type="ECO:0000313" key="11">
    <source>
        <dbReference type="Proteomes" id="UP000196005"/>
    </source>
</evidence>
<sequence length="236" mass="27086">MDKSVLKRFNDLRILLVEDDDLLRGIVFDALSLYCQDVKCARDGEEGLSCFHSGNFNVIITDINLPKMSGLAMAREIRKVNSEISIIILTAYDTSDNIYASIDICACAFLHKPFELEQLYNTLLMCVGKIVSTNQWLDLSRGFSYNIKLKELFFEDKEIHLTKNESRLLSILIDHVGKTVSFENIEGNVWYDKSATPETIRMHINKLRSKTYYELIENIQGYGYKLLPKGNLPLEK</sequence>
<gene>
    <name evidence="10" type="ORF">Sdiek1_0897</name>
</gene>
<keyword evidence="4 7" id="KW-0238">DNA-binding</keyword>
<keyword evidence="1 6" id="KW-0597">Phosphoprotein</keyword>
<keyword evidence="5" id="KW-0804">Transcription</keyword>
<dbReference type="RefSeq" id="WP_087438072.1">
    <property type="nucleotide sequence ID" value="NZ_CP021416.1"/>
</dbReference>
<dbReference type="Pfam" id="PF00072">
    <property type="entry name" value="Response_reg"/>
    <property type="match status" value="1"/>
</dbReference>
<evidence type="ECO:0000256" key="7">
    <source>
        <dbReference type="PROSITE-ProRule" id="PRU01091"/>
    </source>
</evidence>
<dbReference type="GO" id="GO:0006355">
    <property type="term" value="P:regulation of DNA-templated transcription"/>
    <property type="evidence" value="ECO:0007669"/>
    <property type="project" value="InterPro"/>
</dbReference>
<dbReference type="PROSITE" id="PS51755">
    <property type="entry name" value="OMPR_PHOB"/>
    <property type="match status" value="1"/>
</dbReference>
<keyword evidence="11" id="KW-1185">Reference proteome</keyword>
<evidence type="ECO:0000259" key="9">
    <source>
        <dbReference type="PROSITE" id="PS51755"/>
    </source>
</evidence>
<dbReference type="InterPro" id="IPR016032">
    <property type="entry name" value="Sig_transdc_resp-reg_C-effctor"/>
</dbReference>
<dbReference type="SMART" id="SM00448">
    <property type="entry name" value="REC"/>
    <property type="match status" value="1"/>
</dbReference>
<feature type="domain" description="OmpR/PhoB-type" evidence="9">
    <location>
        <begin position="131"/>
        <end position="228"/>
    </location>
</feature>
<dbReference type="GO" id="GO:0005829">
    <property type="term" value="C:cytosol"/>
    <property type="evidence" value="ECO:0007669"/>
    <property type="project" value="TreeGrafter"/>
</dbReference>
<proteinExistence type="predicted"/>
<dbReference type="Proteomes" id="UP000196005">
    <property type="component" value="Chromosome"/>
</dbReference>
<keyword evidence="3" id="KW-0805">Transcription regulation</keyword>
<dbReference type="SUPFAM" id="SSF52172">
    <property type="entry name" value="CheY-like"/>
    <property type="match status" value="1"/>
</dbReference>
<dbReference type="Gene3D" id="1.10.10.10">
    <property type="entry name" value="Winged helix-like DNA-binding domain superfamily/Winged helix DNA-binding domain"/>
    <property type="match status" value="1"/>
</dbReference>
<feature type="DNA-binding region" description="OmpR/PhoB-type" evidence="7">
    <location>
        <begin position="131"/>
        <end position="228"/>
    </location>
</feature>
<dbReference type="GO" id="GO:0032993">
    <property type="term" value="C:protein-DNA complex"/>
    <property type="evidence" value="ECO:0007669"/>
    <property type="project" value="TreeGrafter"/>
</dbReference>
<dbReference type="InterPro" id="IPR039420">
    <property type="entry name" value="WalR-like"/>
</dbReference>
<evidence type="ECO:0000256" key="6">
    <source>
        <dbReference type="PROSITE-ProRule" id="PRU00169"/>
    </source>
</evidence>